<evidence type="ECO:0000313" key="2">
    <source>
        <dbReference type="EMBL" id="XDQ43203.1"/>
    </source>
</evidence>
<name>A0AB39QLT4_9ACTN</name>
<proteinExistence type="predicted"/>
<gene>
    <name evidence="2" type="ORF">AB5J52_13545</name>
</gene>
<accession>A0AB39QLT4</accession>
<feature type="region of interest" description="Disordered" evidence="1">
    <location>
        <begin position="19"/>
        <end position="49"/>
    </location>
</feature>
<feature type="compositionally biased region" description="Polar residues" evidence="1">
    <location>
        <begin position="28"/>
        <end position="49"/>
    </location>
</feature>
<dbReference type="AlphaFoldDB" id="A0AB39QLT4"/>
<evidence type="ECO:0000256" key="1">
    <source>
        <dbReference type="SAM" id="MobiDB-lite"/>
    </source>
</evidence>
<reference evidence="2" key="1">
    <citation type="submission" date="2024-07" db="EMBL/GenBank/DDBJ databases">
        <authorList>
            <person name="Yu S.T."/>
        </authorList>
    </citation>
    <scope>NUCLEOTIDE SEQUENCE</scope>
    <source>
        <strain evidence="2">R39</strain>
    </source>
</reference>
<protein>
    <submittedName>
        <fullName evidence="2">Uncharacterized protein</fullName>
    </submittedName>
</protein>
<organism evidence="2">
    <name type="scientific">Streptomyces sp. R39</name>
    <dbReference type="NCBI Taxonomy" id="3238631"/>
    <lineage>
        <taxon>Bacteria</taxon>
        <taxon>Bacillati</taxon>
        <taxon>Actinomycetota</taxon>
        <taxon>Actinomycetes</taxon>
        <taxon>Kitasatosporales</taxon>
        <taxon>Streptomycetaceae</taxon>
        <taxon>Streptomyces</taxon>
    </lineage>
</organism>
<dbReference type="EMBL" id="CP163441">
    <property type="protein sequence ID" value="XDQ43203.1"/>
    <property type="molecule type" value="Genomic_DNA"/>
</dbReference>
<sequence length="49" mass="5280">MEVDRGGHVRTTLCVELAGNTHGDYEGSQDTGSPDWSSIRVSLSKETPC</sequence>
<dbReference type="RefSeq" id="WP_369222379.1">
    <property type="nucleotide sequence ID" value="NZ_CP163441.1"/>
</dbReference>